<dbReference type="AlphaFoldDB" id="A0A7J7L5W7"/>
<dbReference type="Proteomes" id="UP000541444">
    <property type="component" value="Unassembled WGS sequence"/>
</dbReference>
<organism evidence="1 2">
    <name type="scientific">Kingdonia uniflora</name>
    <dbReference type="NCBI Taxonomy" id="39325"/>
    <lineage>
        <taxon>Eukaryota</taxon>
        <taxon>Viridiplantae</taxon>
        <taxon>Streptophyta</taxon>
        <taxon>Embryophyta</taxon>
        <taxon>Tracheophyta</taxon>
        <taxon>Spermatophyta</taxon>
        <taxon>Magnoliopsida</taxon>
        <taxon>Ranunculales</taxon>
        <taxon>Circaeasteraceae</taxon>
        <taxon>Kingdonia</taxon>
    </lineage>
</organism>
<comment type="caution">
    <text evidence="1">The sequence shown here is derived from an EMBL/GenBank/DDBJ whole genome shotgun (WGS) entry which is preliminary data.</text>
</comment>
<sequence length="262" mass="29426">MRLINSNSENIAFAHTLLKIRSNQKETVELPTTFNKCTNLDELICSVYPHLEEVTIASTTYLTERTILSACNEDVNIINIQDMSKIQGQEIVYLAVNKLSEADAVDRTITNRYPQEYMNSLDPSGLPPFRLRLKVGCGLCNGTRLMVVKCSPRLIESKILTGFKTGKLVFIPTISLTPMTDDLPFSMTRRQFPLRLDLSMTINKSQCQFVKFVGIYLTTSIFSHGQLYVALSRCTSPKRISVLLAPDVANTTMNVVYSDVLL</sequence>
<gene>
    <name evidence="1" type="ORF">GIB67_042931</name>
</gene>
<reference evidence="1 2" key="1">
    <citation type="journal article" date="2020" name="IScience">
        <title>Genome Sequencing of the Endangered Kingdonia uniflora (Circaeasteraceae, Ranunculales) Reveals Potential Mechanisms of Evolutionary Specialization.</title>
        <authorList>
            <person name="Sun Y."/>
            <person name="Deng T."/>
            <person name="Zhang A."/>
            <person name="Moore M.J."/>
            <person name="Landis J.B."/>
            <person name="Lin N."/>
            <person name="Zhang H."/>
            <person name="Zhang X."/>
            <person name="Huang J."/>
            <person name="Zhang X."/>
            <person name="Sun H."/>
            <person name="Wang H."/>
        </authorList>
    </citation>
    <scope>NUCLEOTIDE SEQUENCE [LARGE SCALE GENOMIC DNA]</scope>
    <source>
        <strain evidence="1">TB1705</strain>
        <tissue evidence="1">Leaf</tissue>
    </source>
</reference>
<evidence type="ECO:0000313" key="2">
    <source>
        <dbReference type="Proteomes" id="UP000541444"/>
    </source>
</evidence>
<accession>A0A7J7L5W7</accession>
<evidence type="ECO:0008006" key="3">
    <source>
        <dbReference type="Google" id="ProtNLM"/>
    </source>
</evidence>
<dbReference type="InterPro" id="IPR027417">
    <property type="entry name" value="P-loop_NTPase"/>
</dbReference>
<dbReference type="OrthoDB" id="1930718at2759"/>
<protein>
    <recommendedName>
        <fullName evidence="3">ATP-dependent DNA helicase</fullName>
    </recommendedName>
</protein>
<dbReference type="PANTHER" id="PTHR10492">
    <property type="match status" value="1"/>
</dbReference>
<proteinExistence type="predicted"/>
<keyword evidence="2" id="KW-1185">Reference proteome</keyword>
<dbReference type="PANTHER" id="PTHR10492:SF57">
    <property type="entry name" value="ATP-DEPENDENT DNA HELICASE"/>
    <property type="match status" value="1"/>
</dbReference>
<dbReference type="EMBL" id="JACGCM010002617">
    <property type="protein sequence ID" value="KAF6138026.1"/>
    <property type="molecule type" value="Genomic_DNA"/>
</dbReference>
<name>A0A7J7L5W7_9MAGN</name>
<evidence type="ECO:0000313" key="1">
    <source>
        <dbReference type="EMBL" id="KAF6138026.1"/>
    </source>
</evidence>
<dbReference type="SUPFAM" id="SSF52540">
    <property type="entry name" value="P-loop containing nucleoside triphosphate hydrolases"/>
    <property type="match status" value="1"/>
</dbReference>